<accession>A0A2A2CGA2</accession>
<evidence type="ECO:0000313" key="3">
    <source>
        <dbReference type="Proteomes" id="UP000218543"/>
    </source>
</evidence>
<comment type="caution">
    <text evidence="2">The sequence shown here is derived from an EMBL/GenBank/DDBJ whole genome shotgun (WGS) entry which is preliminary data.</text>
</comment>
<feature type="coiled-coil region" evidence="1">
    <location>
        <begin position="21"/>
        <end position="62"/>
    </location>
</feature>
<evidence type="ECO:0000256" key="1">
    <source>
        <dbReference type="SAM" id="Coils"/>
    </source>
</evidence>
<dbReference type="RefSeq" id="WP_095585978.1">
    <property type="nucleotide sequence ID" value="NZ_MRVZ01000012.1"/>
</dbReference>
<dbReference type="AlphaFoldDB" id="A0A2A2CGA2"/>
<dbReference type="Proteomes" id="UP000218543">
    <property type="component" value="Unassembled WGS sequence"/>
</dbReference>
<dbReference type="EMBL" id="MRVZ01000012">
    <property type="protein sequence ID" value="PAU25773.1"/>
    <property type="molecule type" value="Genomic_DNA"/>
</dbReference>
<protein>
    <submittedName>
        <fullName evidence="2">Uncharacterized protein</fullName>
    </submittedName>
</protein>
<proteinExistence type="predicted"/>
<gene>
    <name evidence="2" type="ORF">BTQ06_04625</name>
</gene>
<sequence>MTLEEAQEKARASVLEVHKSLDMLEQRAVEMVQQCEDIVERLNAMEQKLAQIEKMHADVQRKLK</sequence>
<keyword evidence="1" id="KW-0175">Coiled coil</keyword>
<name>A0A2A2CGA2_ECOLX</name>
<organism evidence="2 3">
    <name type="scientific">Escherichia coli</name>
    <dbReference type="NCBI Taxonomy" id="562"/>
    <lineage>
        <taxon>Bacteria</taxon>
        <taxon>Pseudomonadati</taxon>
        <taxon>Pseudomonadota</taxon>
        <taxon>Gammaproteobacteria</taxon>
        <taxon>Enterobacterales</taxon>
        <taxon>Enterobacteriaceae</taxon>
        <taxon>Escherichia</taxon>
    </lineage>
</organism>
<reference evidence="2 3" key="1">
    <citation type="submission" date="2016-12" db="EMBL/GenBank/DDBJ databases">
        <title>Real-Time Genomic Investigation Underlying the Public Health Response to a Shiga Toxin-Producing Escherichia Coli O26:H11 Outbreak in a Nursery.</title>
        <authorList>
            <person name="Ferdous M."/>
            <person name="Moran-Gilad J."/>
            <person name="Rossen J.W."/>
            <person name="Gdalevich M."/>
        </authorList>
    </citation>
    <scope>NUCLEOTIDE SEQUENCE [LARGE SCALE GENOMIC DNA]</scope>
    <source>
        <strain evidence="2 3">STEC 514-2</strain>
    </source>
</reference>
<evidence type="ECO:0000313" key="2">
    <source>
        <dbReference type="EMBL" id="PAU25773.1"/>
    </source>
</evidence>